<dbReference type="Gene3D" id="3.60.10.10">
    <property type="entry name" value="Endonuclease/exonuclease/phosphatase"/>
    <property type="match status" value="1"/>
</dbReference>
<accession>A0A3R7M5W9</accession>
<dbReference type="InterPro" id="IPR027124">
    <property type="entry name" value="Swc5/CFDP1/2"/>
</dbReference>
<feature type="compositionally biased region" description="Polar residues" evidence="1">
    <location>
        <begin position="9"/>
        <end position="35"/>
    </location>
</feature>
<protein>
    <recommendedName>
        <fullName evidence="4">Craniofacial development protein 2-like</fullName>
    </recommendedName>
</protein>
<proteinExistence type="predicted"/>
<dbReference type="SUPFAM" id="SSF56219">
    <property type="entry name" value="DNase I-like"/>
    <property type="match status" value="1"/>
</dbReference>
<reference evidence="2 3" key="2">
    <citation type="submission" date="2019-01" db="EMBL/GenBank/DDBJ databases">
        <title>The decoding of complex shrimp genome reveals the adaptation for benthos swimmer, frequently molting mechanism and breeding impact on genome.</title>
        <authorList>
            <person name="Sun Y."/>
            <person name="Gao Y."/>
            <person name="Yu Y."/>
        </authorList>
    </citation>
    <scope>NUCLEOTIDE SEQUENCE [LARGE SCALE GENOMIC DNA]</scope>
    <source>
        <tissue evidence="2">Muscle</tissue>
    </source>
</reference>
<sequence>MPDEMLSVSKHSQPSCGFSPASAISQQSRSRNYGSVEQRRLQRHVQSQWEKTEGESVEVRLATLNIGTMTGKDIELTDMMERRRLDVLCLQGTKWEEEKDRNMGERFKLFHHVVDEKSGVGVMLKEEYSKCVMEVRKVSKALSVKLKIEGLVINIISACTPRVGCKIAEKKFWNSLGELLESIPKMERVVIGADFNGNVGEGNIGDEVVMGRYGVQERDTEGQMLVDFAKRLGMALVNTYFKKEEKHRVTYASEGKWAQVDYILCRRYDLKEMGDCKVILREDLARPHQLLVCRMRLLNERERAKPRKMVVARVVPGSKEKQDGTAAAIVRETAMKPCISPRWFEKMIGSLQTEVYRQGS</sequence>
<evidence type="ECO:0000313" key="2">
    <source>
        <dbReference type="EMBL" id="ROT72882.1"/>
    </source>
</evidence>
<feature type="region of interest" description="Disordered" evidence="1">
    <location>
        <begin position="1"/>
        <end position="37"/>
    </location>
</feature>
<evidence type="ECO:0000256" key="1">
    <source>
        <dbReference type="SAM" id="MobiDB-lite"/>
    </source>
</evidence>
<dbReference type="STRING" id="6689.A0A3R7M5W9"/>
<evidence type="ECO:0008006" key="4">
    <source>
        <dbReference type="Google" id="ProtNLM"/>
    </source>
</evidence>
<keyword evidence="3" id="KW-1185">Reference proteome</keyword>
<dbReference type="Proteomes" id="UP000283509">
    <property type="component" value="Unassembled WGS sequence"/>
</dbReference>
<dbReference type="PANTHER" id="PTHR23227:SF83">
    <property type="entry name" value="ENDONUCLEASE_EXONUCLEASE_PHOSPHATASE DOMAIN-CONTAINING PROTEIN"/>
    <property type="match status" value="1"/>
</dbReference>
<reference evidence="2 3" key="1">
    <citation type="submission" date="2018-04" db="EMBL/GenBank/DDBJ databases">
        <authorList>
            <person name="Zhang X."/>
            <person name="Yuan J."/>
            <person name="Li F."/>
            <person name="Xiang J."/>
        </authorList>
    </citation>
    <scope>NUCLEOTIDE SEQUENCE [LARGE SCALE GENOMIC DNA]</scope>
    <source>
        <tissue evidence="2">Muscle</tissue>
    </source>
</reference>
<name>A0A3R7M5W9_PENVA</name>
<organism evidence="2 3">
    <name type="scientific">Penaeus vannamei</name>
    <name type="common">Whiteleg shrimp</name>
    <name type="synonym">Litopenaeus vannamei</name>
    <dbReference type="NCBI Taxonomy" id="6689"/>
    <lineage>
        <taxon>Eukaryota</taxon>
        <taxon>Metazoa</taxon>
        <taxon>Ecdysozoa</taxon>
        <taxon>Arthropoda</taxon>
        <taxon>Crustacea</taxon>
        <taxon>Multicrustacea</taxon>
        <taxon>Malacostraca</taxon>
        <taxon>Eumalacostraca</taxon>
        <taxon>Eucarida</taxon>
        <taxon>Decapoda</taxon>
        <taxon>Dendrobranchiata</taxon>
        <taxon>Penaeoidea</taxon>
        <taxon>Penaeidae</taxon>
        <taxon>Penaeus</taxon>
    </lineage>
</organism>
<gene>
    <name evidence="2" type="ORF">C7M84_008717</name>
</gene>
<dbReference type="OrthoDB" id="6380602at2759"/>
<dbReference type="AlphaFoldDB" id="A0A3R7M5W9"/>
<comment type="caution">
    <text evidence="2">The sequence shown here is derived from an EMBL/GenBank/DDBJ whole genome shotgun (WGS) entry which is preliminary data.</text>
</comment>
<dbReference type="PANTHER" id="PTHR23227">
    <property type="entry name" value="BUCENTAUR RELATED"/>
    <property type="match status" value="1"/>
</dbReference>
<evidence type="ECO:0000313" key="3">
    <source>
        <dbReference type="Proteomes" id="UP000283509"/>
    </source>
</evidence>
<dbReference type="EMBL" id="QCYY01002094">
    <property type="protein sequence ID" value="ROT72882.1"/>
    <property type="molecule type" value="Genomic_DNA"/>
</dbReference>
<dbReference type="InterPro" id="IPR036691">
    <property type="entry name" value="Endo/exonu/phosph_ase_sf"/>
</dbReference>